<dbReference type="Proteomes" id="UP001221757">
    <property type="component" value="Unassembled WGS sequence"/>
</dbReference>
<name>A0AAD7CQ99_MYCRO</name>
<dbReference type="AlphaFoldDB" id="A0AAD7CQ99"/>
<gene>
    <name evidence="1" type="ORF">B0H17DRAFT_1145783</name>
</gene>
<evidence type="ECO:0000313" key="2">
    <source>
        <dbReference type="Proteomes" id="UP001221757"/>
    </source>
</evidence>
<dbReference type="SUPFAM" id="SSF52047">
    <property type="entry name" value="RNI-like"/>
    <property type="match status" value="1"/>
</dbReference>
<keyword evidence="2" id="KW-1185">Reference proteome</keyword>
<dbReference type="EMBL" id="JARKIE010000285">
    <property type="protein sequence ID" value="KAJ7657997.1"/>
    <property type="molecule type" value="Genomic_DNA"/>
</dbReference>
<organism evidence="1 2">
    <name type="scientific">Mycena rosella</name>
    <name type="common">Pink bonnet</name>
    <name type="synonym">Agaricus rosellus</name>
    <dbReference type="NCBI Taxonomy" id="1033263"/>
    <lineage>
        <taxon>Eukaryota</taxon>
        <taxon>Fungi</taxon>
        <taxon>Dikarya</taxon>
        <taxon>Basidiomycota</taxon>
        <taxon>Agaricomycotina</taxon>
        <taxon>Agaricomycetes</taxon>
        <taxon>Agaricomycetidae</taxon>
        <taxon>Agaricales</taxon>
        <taxon>Marasmiineae</taxon>
        <taxon>Mycenaceae</taxon>
        <taxon>Mycena</taxon>
    </lineage>
</organism>
<dbReference type="Gene3D" id="3.80.10.10">
    <property type="entry name" value="Ribonuclease Inhibitor"/>
    <property type="match status" value="1"/>
</dbReference>
<reference evidence="1" key="1">
    <citation type="submission" date="2023-03" db="EMBL/GenBank/DDBJ databases">
        <title>Massive genome expansion in bonnet fungi (Mycena s.s.) driven by repeated elements and novel gene families across ecological guilds.</title>
        <authorList>
            <consortium name="Lawrence Berkeley National Laboratory"/>
            <person name="Harder C.B."/>
            <person name="Miyauchi S."/>
            <person name="Viragh M."/>
            <person name="Kuo A."/>
            <person name="Thoen E."/>
            <person name="Andreopoulos B."/>
            <person name="Lu D."/>
            <person name="Skrede I."/>
            <person name="Drula E."/>
            <person name="Henrissat B."/>
            <person name="Morin E."/>
            <person name="Kohler A."/>
            <person name="Barry K."/>
            <person name="LaButti K."/>
            <person name="Morin E."/>
            <person name="Salamov A."/>
            <person name="Lipzen A."/>
            <person name="Mereny Z."/>
            <person name="Hegedus B."/>
            <person name="Baldrian P."/>
            <person name="Stursova M."/>
            <person name="Weitz H."/>
            <person name="Taylor A."/>
            <person name="Grigoriev I.V."/>
            <person name="Nagy L.G."/>
            <person name="Martin F."/>
            <person name="Kauserud H."/>
        </authorList>
    </citation>
    <scope>NUCLEOTIDE SEQUENCE</scope>
    <source>
        <strain evidence="1">CBHHK067</strain>
    </source>
</reference>
<comment type="caution">
    <text evidence="1">The sequence shown here is derived from an EMBL/GenBank/DDBJ whole genome shotgun (WGS) entry which is preliminary data.</text>
</comment>
<proteinExistence type="predicted"/>
<dbReference type="InterPro" id="IPR032675">
    <property type="entry name" value="LRR_dom_sf"/>
</dbReference>
<accession>A0AAD7CQ99</accession>
<evidence type="ECO:0000313" key="1">
    <source>
        <dbReference type="EMBL" id="KAJ7657997.1"/>
    </source>
</evidence>
<evidence type="ECO:0008006" key="3">
    <source>
        <dbReference type="Google" id="ProtNLM"/>
    </source>
</evidence>
<protein>
    <recommendedName>
        <fullName evidence="3">F-box domain-containing protein</fullName>
    </recommendedName>
</protein>
<sequence length="353" mass="39368">MSTPSAWSRVNVCFPQPPDSDDSELDCVEEEDEDMPRPLGLWLLHARASELCIQIKIVVPRVDYIFQAIKHLGPHFAKTKELELIVEPPSVLTLNQLLEMLPPLRALEHLTLSANFWNHTIRMFGFNPEDFTSLTLTKCILGPMPTAKNSGTHPHLTIRELTLNNIQKFTLDQVLETIEPFLCLESLTFTICIAASLSKHSTRSITLPTLTTFTVGHNPNILANLTLPKLETLILDQELPVGDQTDAGNLLSDLFGRGRNLRHLTLSFTPTRQILQHLPGLIVLELVDCAVKMQRLIRGTTSPTPCVSPADPPTPILQLGRWRVAPECKTILARDIEEIRKAGGLALDIDVED</sequence>